<dbReference type="EMBL" id="LRGB01010698">
    <property type="protein sequence ID" value="KZS00322.1"/>
    <property type="molecule type" value="Genomic_DNA"/>
</dbReference>
<sequence length="57" mass="6355">MTPETVESGWLDTEGKTAPITKEKMGKNKGSKSRHVDEEGKSAKGRRRSHNVTVYSH</sequence>
<accession>A0A164HJY7</accession>
<evidence type="ECO:0000313" key="3">
    <source>
        <dbReference type="Proteomes" id="UP000076858"/>
    </source>
</evidence>
<gene>
    <name evidence="2" type="ORF">APZ42_003404</name>
</gene>
<feature type="region of interest" description="Disordered" evidence="1">
    <location>
        <begin position="1"/>
        <end position="57"/>
    </location>
</feature>
<reference evidence="2 3" key="1">
    <citation type="submission" date="2016-03" db="EMBL/GenBank/DDBJ databases">
        <title>EvidentialGene: Evidence-directed Construction of Genes on Genomes.</title>
        <authorList>
            <person name="Gilbert D.G."/>
            <person name="Choi J.-H."/>
            <person name="Mockaitis K."/>
            <person name="Colbourne J."/>
            <person name="Pfrender M."/>
        </authorList>
    </citation>
    <scope>NUCLEOTIDE SEQUENCE [LARGE SCALE GENOMIC DNA]</scope>
    <source>
        <strain evidence="2 3">Xinb3</strain>
        <tissue evidence="2">Complete organism</tissue>
    </source>
</reference>
<name>A0A164HJY7_9CRUS</name>
<evidence type="ECO:0000313" key="2">
    <source>
        <dbReference type="EMBL" id="KZS00322.1"/>
    </source>
</evidence>
<protein>
    <submittedName>
        <fullName evidence="2">Uncharacterized protein</fullName>
    </submittedName>
</protein>
<proteinExistence type="predicted"/>
<evidence type="ECO:0000256" key="1">
    <source>
        <dbReference type="SAM" id="MobiDB-lite"/>
    </source>
</evidence>
<dbReference type="Proteomes" id="UP000076858">
    <property type="component" value="Unassembled WGS sequence"/>
</dbReference>
<keyword evidence="3" id="KW-1185">Reference proteome</keyword>
<organism evidence="2 3">
    <name type="scientific">Daphnia magna</name>
    <dbReference type="NCBI Taxonomy" id="35525"/>
    <lineage>
        <taxon>Eukaryota</taxon>
        <taxon>Metazoa</taxon>
        <taxon>Ecdysozoa</taxon>
        <taxon>Arthropoda</taxon>
        <taxon>Crustacea</taxon>
        <taxon>Branchiopoda</taxon>
        <taxon>Diplostraca</taxon>
        <taxon>Cladocera</taxon>
        <taxon>Anomopoda</taxon>
        <taxon>Daphniidae</taxon>
        <taxon>Daphnia</taxon>
    </lineage>
</organism>
<comment type="caution">
    <text evidence="2">The sequence shown here is derived from an EMBL/GenBank/DDBJ whole genome shotgun (WGS) entry which is preliminary data.</text>
</comment>
<dbReference type="AlphaFoldDB" id="A0A164HJY7"/>